<comment type="catalytic activity">
    <reaction evidence="6">
        <text>a 2-oxocarboxylate + 2 oxidized [2Fe-2S]-[ferredoxin] + CoA = an acyl-CoA + 2 reduced [2Fe-2S]-[ferredoxin] + CO2 + H(+)</text>
        <dbReference type="Rhea" id="RHEA:42316"/>
        <dbReference type="Rhea" id="RHEA-COMP:10000"/>
        <dbReference type="Rhea" id="RHEA-COMP:10001"/>
        <dbReference type="ChEBI" id="CHEBI:15378"/>
        <dbReference type="ChEBI" id="CHEBI:16526"/>
        <dbReference type="ChEBI" id="CHEBI:33737"/>
        <dbReference type="ChEBI" id="CHEBI:33738"/>
        <dbReference type="ChEBI" id="CHEBI:35179"/>
        <dbReference type="ChEBI" id="CHEBI:57287"/>
        <dbReference type="ChEBI" id="CHEBI:58342"/>
        <dbReference type="EC" id="1.2.7.11"/>
    </reaction>
</comment>
<dbReference type="EMBL" id="CP003316">
    <property type="protein sequence ID" value="AFA40805.1"/>
    <property type="molecule type" value="Genomic_DNA"/>
</dbReference>
<gene>
    <name evidence="8" type="ordered locus">Pogu_2778</name>
</gene>
<evidence type="ECO:0000256" key="2">
    <source>
        <dbReference type="ARBA" id="ARBA00007131"/>
    </source>
</evidence>
<keyword evidence="9" id="KW-1185">Reference proteome</keyword>
<dbReference type="Proteomes" id="UP000009062">
    <property type="component" value="Chromosome"/>
</dbReference>
<dbReference type="HOGENOM" id="CLU_009227_4_1_2"/>
<evidence type="ECO:0000256" key="5">
    <source>
        <dbReference type="ARBA" id="ARBA00023052"/>
    </source>
</evidence>
<reference evidence="8 9" key="1">
    <citation type="journal article" date="2012" name="Stand. Genomic Sci.">
        <title>Complete genome sequence of Pyrobaculum oguniense.</title>
        <authorList>
            <person name="Bernick D.L."/>
            <person name="Karplus K."/>
            <person name="Lui L.M."/>
            <person name="Coker J.K."/>
            <person name="Murphy J.N."/>
            <person name="Chan P.P."/>
            <person name="Cozen A.E."/>
            <person name="Lowe T.M."/>
        </authorList>
    </citation>
    <scope>NUCLEOTIDE SEQUENCE [LARGE SCALE GENOMIC DNA]</scope>
    <source>
        <strain evidence="8 9">TE7</strain>
    </source>
</reference>
<proteinExistence type="inferred from homology"/>
<dbReference type="GO" id="GO:0016740">
    <property type="term" value="F:transferase activity"/>
    <property type="evidence" value="ECO:0007669"/>
    <property type="project" value="UniProtKB-KW"/>
</dbReference>
<evidence type="ECO:0000256" key="3">
    <source>
        <dbReference type="ARBA" id="ARBA00011631"/>
    </source>
</evidence>
<keyword evidence="5" id="KW-0786">Thiamine pyrophosphate</keyword>
<dbReference type="InterPro" id="IPR029061">
    <property type="entry name" value="THDP-binding"/>
</dbReference>
<dbReference type="SUPFAM" id="SSF52518">
    <property type="entry name" value="Thiamin diphosphate-binding fold (THDP-binding)"/>
    <property type="match status" value="1"/>
</dbReference>
<name>H6QC13_PYROT</name>
<dbReference type="PANTHER" id="PTHR47514:SF1">
    <property type="entry name" value="TRANSKETOLASE N-TERMINAL SECTION-RELATED"/>
    <property type="match status" value="1"/>
</dbReference>
<dbReference type="eggNOG" id="arCOG01053">
    <property type="taxonomic scope" value="Archaea"/>
</dbReference>
<evidence type="ECO:0000313" key="9">
    <source>
        <dbReference type="Proteomes" id="UP000009062"/>
    </source>
</evidence>
<dbReference type="STRING" id="698757.Pogu_2778"/>
<comment type="similarity">
    <text evidence="2">Belongs to the transketolase family.</text>
</comment>
<dbReference type="EC" id="1.2.7.11" evidence="4"/>
<dbReference type="CDD" id="cd02012">
    <property type="entry name" value="TPP_TK"/>
    <property type="match status" value="1"/>
</dbReference>
<keyword evidence="8" id="KW-0808">Transferase</keyword>
<feature type="domain" description="Transketolase N-terminal" evidence="7">
    <location>
        <begin position="31"/>
        <end position="252"/>
    </location>
</feature>
<evidence type="ECO:0000259" key="7">
    <source>
        <dbReference type="Pfam" id="PF00456"/>
    </source>
</evidence>
<dbReference type="AlphaFoldDB" id="H6QC13"/>
<evidence type="ECO:0000256" key="6">
    <source>
        <dbReference type="ARBA" id="ARBA00048893"/>
    </source>
</evidence>
<comment type="cofactor">
    <cofactor evidence="1">
        <name>thiamine diphosphate</name>
        <dbReference type="ChEBI" id="CHEBI:58937"/>
    </cofactor>
</comment>
<dbReference type="InterPro" id="IPR005474">
    <property type="entry name" value="Transketolase_N"/>
</dbReference>
<dbReference type="Gene3D" id="3.40.50.970">
    <property type="match status" value="1"/>
</dbReference>
<dbReference type="GO" id="GO:0018491">
    <property type="term" value="F:2-oxobutyrate synthase activity"/>
    <property type="evidence" value="ECO:0007669"/>
    <property type="project" value="UniProtKB-ARBA"/>
</dbReference>
<organism evidence="8 9">
    <name type="scientific">Pyrobaculum oguniense (strain DSM 13380 / JCM 10595 / TE7)</name>
    <dbReference type="NCBI Taxonomy" id="698757"/>
    <lineage>
        <taxon>Archaea</taxon>
        <taxon>Thermoproteota</taxon>
        <taxon>Thermoprotei</taxon>
        <taxon>Thermoproteales</taxon>
        <taxon>Thermoproteaceae</taxon>
        <taxon>Pyrobaculum</taxon>
    </lineage>
</organism>
<protein>
    <recommendedName>
        <fullName evidence="4">2-oxoacid oxidoreductase (ferredoxin)</fullName>
        <ecNumber evidence="4">1.2.7.11</ecNumber>
    </recommendedName>
</protein>
<dbReference type="KEGG" id="pog:Pogu_2778"/>
<comment type="subunit">
    <text evidence="3">Heterodimer composed of an alpha and a beta subunit.</text>
</comment>
<dbReference type="GO" id="GO:0019164">
    <property type="term" value="F:pyruvate synthase activity"/>
    <property type="evidence" value="ECO:0007669"/>
    <property type="project" value="UniProtKB-ARBA"/>
</dbReference>
<evidence type="ECO:0000256" key="4">
    <source>
        <dbReference type="ARBA" id="ARBA00012691"/>
    </source>
</evidence>
<sequence>MERGGVSELDQLVCKARRYVVLMAGYDPGIHLGSSLSVMEIVAALYGTGRVKFNVGNGAHNRNYFVLSKGHAIHAVYALAAAMGYLTLDELRETGSLGSRLQNHPEVDTPFVDVPNSGSLGQGISLAVGLALGLRLKGERGRVYLVVGDGELDEGQSWESFAVAAHYNLTNLVTIVDLNGVQLDGHSEEVLRKGDLAGRFKSLGFEVFEVNGHDVNQLISALERAEKSERPAVIIAKTVRGKGVPAIEDTAKQRLSRDDALKYAGNIC</sequence>
<dbReference type="Pfam" id="PF00456">
    <property type="entry name" value="Transketolase_N"/>
    <property type="match status" value="1"/>
</dbReference>
<dbReference type="PANTHER" id="PTHR47514">
    <property type="entry name" value="TRANSKETOLASE N-TERMINAL SECTION-RELATED"/>
    <property type="match status" value="1"/>
</dbReference>
<accession>H6QC13</accession>
<evidence type="ECO:0000313" key="8">
    <source>
        <dbReference type="EMBL" id="AFA40805.1"/>
    </source>
</evidence>
<evidence type="ECO:0000256" key="1">
    <source>
        <dbReference type="ARBA" id="ARBA00001964"/>
    </source>
</evidence>